<evidence type="ECO:0000313" key="10">
    <source>
        <dbReference type="EMBL" id="MPM33160.1"/>
    </source>
</evidence>
<evidence type="ECO:0000256" key="1">
    <source>
        <dbReference type="ARBA" id="ARBA00005054"/>
    </source>
</evidence>
<dbReference type="GO" id="GO:0004644">
    <property type="term" value="F:phosphoribosylglycinamide formyltransferase activity"/>
    <property type="evidence" value="ECO:0007669"/>
    <property type="project" value="UniProtKB-EC"/>
</dbReference>
<accession>A0A644YX19</accession>
<dbReference type="HAMAP" id="MF_01930">
    <property type="entry name" value="PurN"/>
    <property type="match status" value="1"/>
</dbReference>
<reference evidence="10" key="1">
    <citation type="submission" date="2019-08" db="EMBL/GenBank/DDBJ databases">
        <authorList>
            <person name="Kucharzyk K."/>
            <person name="Murdoch R.W."/>
            <person name="Higgins S."/>
            <person name="Loffler F."/>
        </authorList>
    </citation>
    <scope>NUCLEOTIDE SEQUENCE</scope>
</reference>
<evidence type="ECO:0000259" key="9">
    <source>
        <dbReference type="Pfam" id="PF00551"/>
    </source>
</evidence>
<dbReference type="CDD" id="cd08645">
    <property type="entry name" value="FMT_core_GART"/>
    <property type="match status" value="1"/>
</dbReference>
<sequence>MSNQKIGILASGRGSNLQAIMDKIAEGVLPLEIAVVISDKADAFALERAEKAGIPNFAVIRKECADKKEFEEKIDEILRAHGVELVVLAGFMRILGADFIAGWRHKIINIHPALLPSFTGLDAQGQAIRYGAKVSGCTVHFVDEGMDTGPIILQKVVQVADDDTEETLAARILEQEHKALPEALSLWAAGRLAVQGRKVTITN</sequence>
<evidence type="ECO:0000256" key="8">
    <source>
        <dbReference type="ARBA" id="ARBA00047664"/>
    </source>
</evidence>
<dbReference type="InterPro" id="IPR002376">
    <property type="entry name" value="Formyl_transf_N"/>
</dbReference>
<dbReference type="InterPro" id="IPR001555">
    <property type="entry name" value="GART_AS"/>
</dbReference>
<protein>
    <recommendedName>
        <fullName evidence="2">phosphoribosylglycinamide formyltransferase 1</fullName>
        <ecNumber evidence="2">2.1.2.2</ecNumber>
    </recommendedName>
    <alternativeName>
        <fullName evidence="7">5'-phosphoribosylglycinamide transformylase</fullName>
    </alternativeName>
    <alternativeName>
        <fullName evidence="6">GAR transformylase</fullName>
    </alternativeName>
</protein>
<dbReference type="FunFam" id="3.40.50.170:FF:000007">
    <property type="entry name" value="Phosphoribosylglycinamide formyltransferase"/>
    <property type="match status" value="1"/>
</dbReference>
<dbReference type="EMBL" id="VSSQ01006576">
    <property type="protein sequence ID" value="MPM33160.1"/>
    <property type="molecule type" value="Genomic_DNA"/>
</dbReference>
<evidence type="ECO:0000256" key="2">
    <source>
        <dbReference type="ARBA" id="ARBA00012254"/>
    </source>
</evidence>
<comment type="caution">
    <text evidence="10">The sequence shown here is derived from an EMBL/GenBank/DDBJ whole genome shotgun (WGS) entry which is preliminary data.</text>
</comment>
<comment type="pathway">
    <text evidence="1">Purine metabolism; IMP biosynthesis via de novo pathway; N(2)-formyl-N(1)-(5-phospho-D-ribosyl)glycinamide from N(1)-(5-phospho-D-ribosyl)glycinamide (10-formyl THF route): step 1/1.</text>
</comment>
<dbReference type="PROSITE" id="PS00373">
    <property type="entry name" value="GART"/>
    <property type="match status" value="1"/>
</dbReference>
<evidence type="ECO:0000256" key="7">
    <source>
        <dbReference type="ARBA" id="ARBA00041682"/>
    </source>
</evidence>
<evidence type="ECO:0000256" key="5">
    <source>
        <dbReference type="ARBA" id="ARBA00038440"/>
    </source>
</evidence>
<comment type="catalytic activity">
    <reaction evidence="8">
        <text>N(1)-(5-phospho-beta-D-ribosyl)glycinamide + (6R)-10-formyltetrahydrofolate = N(2)-formyl-N(1)-(5-phospho-beta-D-ribosyl)glycinamide + (6S)-5,6,7,8-tetrahydrofolate + H(+)</text>
        <dbReference type="Rhea" id="RHEA:15053"/>
        <dbReference type="ChEBI" id="CHEBI:15378"/>
        <dbReference type="ChEBI" id="CHEBI:57453"/>
        <dbReference type="ChEBI" id="CHEBI:143788"/>
        <dbReference type="ChEBI" id="CHEBI:147286"/>
        <dbReference type="ChEBI" id="CHEBI:195366"/>
        <dbReference type="EC" id="2.1.2.2"/>
    </reaction>
</comment>
<dbReference type="PANTHER" id="PTHR43369:SF2">
    <property type="entry name" value="PHOSPHORIBOSYLGLYCINAMIDE FORMYLTRANSFERASE"/>
    <property type="match status" value="1"/>
</dbReference>
<dbReference type="EC" id="2.1.2.2" evidence="2"/>
<dbReference type="AlphaFoldDB" id="A0A644YX19"/>
<comment type="similarity">
    <text evidence="5">Belongs to the GART family.</text>
</comment>
<dbReference type="InterPro" id="IPR036477">
    <property type="entry name" value="Formyl_transf_N_sf"/>
</dbReference>
<name>A0A644YX19_9ZZZZ</name>
<gene>
    <name evidence="10" type="primary">purN_23</name>
    <name evidence="10" type="ORF">SDC9_79729</name>
</gene>
<dbReference type="SUPFAM" id="SSF53328">
    <property type="entry name" value="Formyltransferase"/>
    <property type="match status" value="1"/>
</dbReference>
<dbReference type="UniPathway" id="UPA00074">
    <property type="reaction ID" value="UER00126"/>
</dbReference>
<dbReference type="NCBIfam" id="TIGR00639">
    <property type="entry name" value="PurN"/>
    <property type="match status" value="1"/>
</dbReference>
<dbReference type="PANTHER" id="PTHR43369">
    <property type="entry name" value="PHOSPHORIBOSYLGLYCINAMIDE FORMYLTRANSFERASE"/>
    <property type="match status" value="1"/>
</dbReference>
<organism evidence="10">
    <name type="scientific">bioreactor metagenome</name>
    <dbReference type="NCBI Taxonomy" id="1076179"/>
    <lineage>
        <taxon>unclassified sequences</taxon>
        <taxon>metagenomes</taxon>
        <taxon>ecological metagenomes</taxon>
    </lineage>
</organism>
<dbReference type="Pfam" id="PF00551">
    <property type="entry name" value="Formyl_trans_N"/>
    <property type="match status" value="1"/>
</dbReference>
<evidence type="ECO:0000256" key="3">
    <source>
        <dbReference type="ARBA" id="ARBA00022679"/>
    </source>
</evidence>
<feature type="domain" description="Formyl transferase N-terminal" evidence="9">
    <location>
        <begin position="5"/>
        <end position="184"/>
    </location>
</feature>
<keyword evidence="3 10" id="KW-0808">Transferase</keyword>
<dbReference type="InterPro" id="IPR004607">
    <property type="entry name" value="GART"/>
</dbReference>
<keyword evidence="4" id="KW-0658">Purine biosynthesis</keyword>
<evidence type="ECO:0000256" key="6">
    <source>
        <dbReference type="ARBA" id="ARBA00041324"/>
    </source>
</evidence>
<proteinExistence type="inferred from homology"/>
<dbReference type="GO" id="GO:0005829">
    <property type="term" value="C:cytosol"/>
    <property type="evidence" value="ECO:0007669"/>
    <property type="project" value="TreeGrafter"/>
</dbReference>
<dbReference type="GO" id="GO:0006189">
    <property type="term" value="P:'de novo' IMP biosynthetic process"/>
    <property type="evidence" value="ECO:0007669"/>
    <property type="project" value="UniProtKB-UniPathway"/>
</dbReference>
<evidence type="ECO:0000256" key="4">
    <source>
        <dbReference type="ARBA" id="ARBA00022755"/>
    </source>
</evidence>
<dbReference type="Gene3D" id="3.40.50.170">
    <property type="entry name" value="Formyl transferase, N-terminal domain"/>
    <property type="match status" value="1"/>
</dbReference>